<proteinExistence type="predicted"/>
<dbReference type="EMBL" id="BARJ01000014">
    <property type="protein sequence ID" value="GEM18432.1"/>
    <property type="molecule type" value="Genomic_DNA"/>
</dbReference>
<feature type="region of interest" description="Disordered" evidence="1">
    <location>
        <begin position="46"/>
        <end position="71"/>
    </location>
</feature>
<comment type="caution">
    <text evidence="3">The sequence shown here is derived from an EMBL/GenBank/DDBJ whole genome shotgun (WGS) entry which is preliminary data.</text>
</comment>
<dbReference type="EMBL" id="BARJ01000021">
    <property type="protein sequence ID" value="GEM18626.1"/>
    <property type="molecule type" value="Genomic_DNA"/>
</dbReference>
<evidence type="ECO:0000313" key="4">
    <source>
        <dbReference type="Proteomes" id="UP000484858"/>
    </source>
</evidence>
<protein>
    <submittedName>
        <fullName evidence="3">Uncharacterized protein</fullName>
    </submittedName>
</protein>
<dbReference type="AlphaFoldDB" id="A0A829XE67"/>
<evidence type="ECO:0000313" key="2">
    <source>
        <dbReference type="EMBL" id="GEM18432.1"/>
    </source>
</evidence>
<reference evidence="3 4" key="1">
    <citation type="submission" date="2013-04" db="EMBL/GenBank/DDBJ databases">
        <title>Gluconobacter oxydans NBRC 3293 whole genome sequence.</title>
        <authorList>
            <person name="Matsutani M."/>
            <person name="Yakushi T."/>
            <person name="Matsushita K."/>
        </authorList>
    </citation>
    <scope>NUCLEOTIDE SEQUENCE [LARGE SCALE GENOMIC DNA]</scope>
    <source>
        <strain evidence="3 4">NBRC 3293</strain>
    </source>
</reference>
<dbReference type="Proteomes" id="UP000484858">
    <property type="component" value="Unassembled WGS sequence"/>
</dbReference>
<gene>
    <name evidence="2" type="ORF">NBRC3293_2929</name>
    <name evidence="3" type="ORF">NBRC3293_3123</name>
</gene>
<accession>A0A829XE67</accession>
<evidence type="ECO:0000313" key="3">
    <source>
        <dbReference type="EMBL" id="GEM18626.1"/>
    </source>
</evidence>
<name>A0A829XE67_GLUOY</name>
<sequence>MEPDMPVFIVTLSERQLLSDRVNFHVEAETAEAAGQLVLDATADEPNESGLRPVRLPDGQNAVLEPDDVDGNEVSVSVRPVDHPDAVATQIGACWHLDLSAPEARRLLPVLTGAVVDEDDPVTRALCARLARQVANLAQ</sequence>
<organism evidence="3 4">
    <name type="scientific">Gluconobacter oxydans NBRC 3293</name>
    <dbReference type="NCBI Taxonomy" id="1315969"/>
    <lineage>
        <taxon>Bacteria</taxon>
        <taxon>Pseudomonadati</taxon>
        <taxon>Pseudomonadota</taxon>
        <taxon>Alphaproteobacteria</taxon>
        <taxon>Acetobacterales</taxon>
        <taxon>Acetobacteraceae</taxon>
        <taxon>Gluconobacter</taxon>
    </lineage>
</organism>
<evidence type="ECO:0000256" key="1">
    <source>
        <dbReference type="SAM" id="MobiDB-lite"/>
    </source>
</evidence>